<organism evidence="7 8">
    <name type="scientific">Bathycoccus prasinos</name>
    <dbReference type="NCBI Taxonomy" id="41875"/>
    <lineage>
        <taxon>Eukaryota</taxon>
        <taxon>Viridiplantae</taxon>
        <taxon>Chlorophyta</taxon>
        <taxon>Mamiellophyceae</taxon>
        <taxon>Mamiellales</taxon>
        <taxon>Bathycoccaceae</taxon>
        <taxon>Bathycoccus</taxon>
    </lineage>
</organism>
<sequence length="352" mass="39962">MSAISKEHAGVGLSRLVFLIRKSSKSVELYYDVARVYFEIKSKTISVSEGIKKLKEILIENTILLDAAFLDLKANSQIKLQTIKSKSGHDADFLQQAGDVLATAGINPDEESSFLIQLKHNTKHVSVKDTTLKQHKDYIRVRHVIASRVKENICIQNPKAEWVINDAMHSHLKMLIATVVSQSRKRRIGSQHISASFLKSKVSPKALIRVINNQKEIKKRTREELERKMLLKVGEALTKRKKDISVEFSSMEQKVAKALQQEEERVQAHAANQATRTAFGGDAKYMKWQDKVQEQNMISIKSKEVENFVRDAVPPSSFGINTANVCMRDLLLVFKQNKKKFTKSYHGFTLTD</sequence>
<evidence type="ECO:0000256" key="3">
    <source>
        <dbReference type="ARBA" id="ARBA00023015"/>
    </source>
</evidence>
<dbReference type="RefSeq" id="XP_007509104.1">
    <property type="nucleotide sequence ID" value="XM_007509042.1"/>
</dbReference>
<dbReference type="GO" id="GO:0005669">
    <property type="term" value="C:transcription factor TFIID complex"/>
    <property type="evidence" value="ECO:0007669"/>
    <property type="project" value="InterPro"/>
</dbReference>
<accession>K8ENC5</accession>
<keyword evidence="8" id="KW-1185">Reference proteome</keyword>
<dbReference type="InterPro" id="IPR007900">
    <property type="entry name" value="TAF4_C"/>
</dbReference>
<evidence type="ECO:0000256" key="4">
    <source>
        <dbReference type="ARBA" id="ARBA00023163"/>
    </source>
</evidence>
<dbReference type="EMBL" id="FO082265">
    <property type="protein sequence ID" value="CCO19561.1"/>
    <property type="molecule type" value="Genomic_DNA"/>
</dbReference>
<comment type="subcellular location">
    <subcellularLocation>
        <location evidence="1">Nucleus</location>
    </subcellularLocation>
</comment>
<evidence type="ECO:0000313" key="7">
    <source>
        <dbReference type="EMBL" id="CCO19561.1"/>
    </source>
</evidence>
<protein>
    <submittedName>
        <fullName evidence="7">TFIID component TAF4</fullName>
    </submittedName>
</protein>
<keyword evidence="5" id="KW-0539">Nucleus</keyword>
<evidence type="ECO:0000256" key="5">
    <source>
        <dbReference type="ARBA" id="ARBA00023242"/>
    </source>
</evidence>
<dbReference type="AlphaFoldDB" id="K8ENC5"/>
<comment type="similarity">
    <text evidence="2">Belongs to the TAF4 family.</text>
</comment>
<proteinExistence type="inferred from homology"/>
<name>K8ENC5_9CHLO</name>
<dbReference type="Proteomes" id="UP000198341">
    <property type="component" value="Chromosome 14"/>
</dbReference>
<dbReference type="GeneID" id="19011651"/>
<evidence type="ECO:0000259" key="6">
    <source>
        <dbReference type="Pfam" id="PF05236"/>
    </source>
</evidence>
<keyword evidence="4" id="KW-0804">Transcription</keyword>
<dbReference type="Pfam" id="PF05236">
    <property type="entry name" value="TAF4"/>
    <property type="match status" value="1"/>
</dbReference>
<feature type="domain" description="Transcription initiation factor TFIID component TAF4 C-terminal" evidence="6">
    <location>
        <begin position="99"/>
        <end position="339"/>
    </location>
</feature>
<gene>
    <name evidence="7" type="primary">TAF4</name>
    <name evidence="7" type="ordered locus">Bathy14g01380</name>
</gene>
<reference evidence="7 8" key="1">
    <citation type="submission" date="2011-10" db="EMBL/GenBank/DDBJ databases">
        <authorList>
            <person name="Genoscope - CEA"/>
        </authorList>
    </citation>
    <scope>NUCLEOTIDE SEQUENCE [LARGE SCALE GENOMIC DNA]</scope>
    <source>
        <strain evidence="7 8">RCC 1105</strain>
    </source>
</reference>
<evidence type="ECO:0000256" key="1">
    <source>
        <dbReference type="ARBA" id="ARBA00004123"/>
    </source>
</evidence>
<evidence type="ECO:0000256" key="2">
    <source>
        <dbReference type="ARBA" id="ARBA00006178"/>
    </source>
</evidence>
<dbReference type="KEGG" id="bpg:Bathy14g01380"/>
<evidence type="ECO:0000313" key="8">
    <source>
        <dbReference type="Proteomes" id="UP000198341"/>
    </source>
</evidence>
<keyword evidence="3" id="KW-0805">Transcription regulation</keyword>
<dbReference type="GO" id="GO:0006352">
    <property type="term" value="P:DNA-templated transcription initiation"/>
    <property type="evidence" value="ECO:0007669"/>
    <property type="project" value="InterPro"/>
</dbReference>